<gene>
    <name evidence="2" type="ORF">ACFY35_28995</name>
</gene>
<feature type="region of interest" description="Disordered" evidence="1">
    <location>
        <begin position="57"/>
        <end position="78"/>
    </location>
</feature>
<dbReference type="EMBL" id="JBIAZU010000005">
    <property type="protein sequence ID" value="MFF5293491.1"/>
    <property type="molecule type" value="Genomic_DNA"/>
</dbReference>
<evidence type="ECO:0000313" key="3">
    <source>
        <dbReference type="Proteomes" id="UP001602245"/>
    </source>
</evidence>
<protein>
    <submittedName>
        <fullName evidence="2">Helix-turn-helix transcriptional regulator</fullName>
    </submittedName>
</protein>
<sequence length="78" mass="8925">MSICLLGTHEIRLRLGGVTRQRAYQIISYDHFPKPVAKLALGNVWLAEDVDAWIREHRPSNSSQTEKRGRRAPSSRRA</sequence>
<keyword evidence="3" id="KW-1185">Reference proteome</keyword>
<evidence type="ECO:0000256" key="1">
    <source>
        <dbReference type="SAM" id="MobiDB-lite"/>
    </source>
</evidence>
<reference evidence="2 3" key="1">
    <citation type="submission" date="2024-10" db="EMBL/GenBank/DDBJ databases">
        <title>The Natural Products Discovery Center: Release of the First 8490 Sequenced Strains for Exploring Actinobacteria Biosynthetic Diversity.</title>
        <authorList>
            <person name="Kalkreuter E."/>
            <person name="Kautsar S.A."/>
            <person name="Yang D."/>
            <person name="Bader C.D."/>
            <person name="Teijaro C.N."/>
            <person name="Fluegel L."/>
            <person name="Davis C.M."/>
            <person name="Simpson J.R."/>
            <person name="Lauterbach L."/>
            <person name="Steele A.D."/>
            <person name="Gui C."/>
            <person name="Meng S."/>
            <person name="Li G."/>
            <person name="Viehrig K."/>
            <person name="Ye F."/>
            <person name="Su P."/>
            <person name="Kiefer A.F."/>
            <person name="Nichols A."/>
            <person name="Cepeda A.J."/>
            <person name="Yan W."/>
            <person name="Fan B."/>
            <person name="Jiang Y."/>
            <person name="Adhikari A."/>
            <person name="Zheng C.-J."/>
            <person name="Schuster L."/>
            <person name="Cowan T.M."/>
            <person name="Smanski M.J."/>
            <person name="Chevrette M.G."/>
            <person name="De Carvalho L.P.S."/>
            <person name="Shen B."/>
        </authorList>
    </citation>
    <scope>NUCLEOTIDE SEQUENCE [LARGE SCALE GENOMIC DNA]</scope>
    <source>
        <strain evidence="2 3">NPDC000087</strain>
    </source>
</reference>
<dbReference type="RefSeq" id="WP_020518048.1">
    <property type="nucleotide sequence ID" value="NZ_JBIAZU010000005.1"/>
</dbReference>
<accession>A0ABW6WMQ7</accession>
<evidence type="ECO:0000313" key="2">
    <source>
        <dbReference type="EMBL" id="MFF5293491.1"/>
    </source>
</evidence>
<dbReference type="Proteomes" id="UP001602245">
    <property type="component" value="Unassembled WGS sequence"/>
</dbReference>
<feature type="compositionally biased region" description="Basic residues" evidence="1">
    <location>
        <begin position="68"/>
        <end position="78"/>
    </location>
</feature>
<proteinExistence type="predicted"/>
<name>A0ABW6WMQ7_9ACTN</name>
<organism evidence="2 3">
    <name type="scientific">Paractinoplanes globisporus</name>
    <dbReference type="NCBI Taxonomy" id="113565"/>
    <lineage>
        <taxon>Bacteria</taxon>
        <taxon>Bacillati</taxon>
        <taxon>Actinomycetota</taxon>
        <taxon>Actinomycetes</taxon>
        <taxon>Micromonosporales</taxon>
        <taxon>Micromonosporaceae</taxon>
        <taxon>Paractinoplanes</taxon>
    </lineage>
</organism>
<comment type="caution">
    <text evidence="2">The sequence shown here is derived from an EMBL/GenBank/DDBJ whole genome shotgun (WGS) entry which is preliminary data.</text>
</comment>